<feature type="domain" description="DUF4005" evidence="4">
    <location>
        <begin position="479"/>
        <end position="598"/>
    </location>
</feature>
<feature type="region of interest" description="Disordered" evidence="3">
    <location>
        <begin position="584"/>
        <end position="610"/>
    </location>
</feature>
<accession>A0A9Q1QKM7</accession>
<dbReference type="OrthoDB" id="753382at2759"/>
<protein>
    <recommendedName>
        <fullName evidence="4">DUF4005 domain-containing protein</fullName>
    </recommendedName>
</protein>
<dbReference type="GO" id="GO:0005516">
    <property type="term" value="F:calmodulin binding"/>
    <property type="evidence" value="ECO:0007669"/>
    <property type="project" value="UniProtKB-KW"/>
</dbReference>
<name>A0A9Q1QKM7_9CARY</name>
<feature type="region of interest" description="Disordered" evidence="3">
    <location>
        <begin position="125"/>
        <end position="192"/>
    </location>
</feature>
<dbReference type="AlphaFoldDB" id="A0A9Q1QKM7"/>
<feature type="region of interest" description="Disordered" evidence="3">
    <location>
        <begin position="204"/>
        <end position="228"/>
    </location>
</feature>
<comment type="caution">
    <text evidence="5">The sequence shown here is derived from an EMBL/GenBank/DDBJ whole genome shotgun (WGS) entry which is preliminary data.</text>
</comment>
<keyword evidence="1" id="KW-0112">Calmodulin-binding</keyword>
<keyword evidence="6" id="KW-1185">Reference proteome</keyword>
<proteinExistence type="inferred from homology"/>
<feature type="compositionally biased region" description="Low complexity" evidence="3">
    <location>
        <begin position="204"/>
        <end position="215"/>
    </location>
</feature>
<evidence type="ECO:0000313" key="6">
    <source>
        <dbReference type="Proteomes" id="UP001153076"/>
    </source>
</evidence>
<reference evidence="5" key="1">
    <citation type="submission" date="2022-04" db="EMBL/GenBank/DDBJ databases">
        <title>Carnegiea gigantea Genome sequencing and assembly v2.</title>
        <authorList>
            <person name="Copetti D."/>
            <person name="Sanderson M.J."/>
            <person name="Burquez A."/>
            <person name="Wojciechowski M.F."/>
        </authorList>
    </citation>
    <scope>NUCLEOTIDE SEQUENCE</scope>
    <source>
        <strain evidence="5">SGP5-SGP5p</strain>
        <tissue evidence="5">Aerial part</tissue>
    </source>
</reference>
<evidence type="ECO:0000256" key="1">
    <source>
        <dbReference type="ARBA" id="ARBA00022860"/>
    </source>
</evidence>
<feature type="compositionally biased region" description="Polar residues" evidence="3">
    <location>
        <begin position="476"/>
        <end position="489"/>
    </location>
</feature>
<gene>
    <name evidence="5" type="ORF">Cgig2_024435</name>
</gene>
<evidence type="ECO:0000259" key="4">
    <source>
        <dbReference type="Pfam" id="PF13178"/>
    </source>
</evidence>
<evidence type="ECO:0000313" key="5">
    <source>
        <dbReference type="EMBL" id="KAJ8445229.1"/>
    </source>
</evidence>
<dbReference type="CDD" id="cd23767">
    <property type="entry name" value="IQCD"/>
    <property type="match status" value="1"/>
</dbReference>
<dbReference type="PANTHER" id="PTHR32295">
    <property type="entry name" value="IQ-DOMAIN 5-RELATED"/>
    <property type="match status" value="1"/>
</dbReference>
<sequence length="635" mass="70228">MSTPPPGDIALGRIAGCWFRLAACISCVHLDFSFNLFPSVVQKGSNSNVSKMGKKGNWFSAIKKVFAHSSKEKVADGTEKKSSKEKKKRGLGKLKHGDSFIPLFREPSSIEKILGEAEREQQLLNVRPVTPPEQPKASSNVTPPPQRNAATLRASAFPKAPTPPRVASPPRDAYHYSPPRPPSPPSQRAATPPLKRIASAPANAANSVNANPVNATTQARSPSPRFVQHRRPEPTLAEQHVCATKIQAAYRGYTVYVAIMKKSFMKSKAPLENLARRSYKALKGLVRLQGVVKGQSVKRQTANALKCMQVLVRVQNQIQSRRIQMLDNQARRRQVLYKNDKDLESAFSKWMSEHQDEWDDSTLTKEEIEARMQRKFDAIVRRERAMAYAYSHQSWKGTPRTAEAALMGFRAGGFPYWWNWLEPRQAPPMTPTKASRSPGIKSIHLTPTRPTMDVKASPLPHSTPFGQQGLGFDNMDTPTPRSTKSTITSRAKMARTPPARLQPKFTRGSAANSPFNGSAAFRDDDSLMSCPPFSVPRYMAPTQSAKCKVRCGKEPFPDSPMSIADGSKRRVSFPLDNSSVSSFKWSKGPSFSNKQSSSQKALGKTQSLQSVGNLSVDSTASMPVNLGRKPFNRFV</sequence>
<feature type="region of interest" description="Disordered" evidence="3">
    <location>
        <begin position="427"/>
        <end position="446"/>
    </location>
</feature>
<dbReference type="PANTHER" id="PTHR32295:SF113">
    <property type="entry name" value="PROTEIN IQ-DOMAIN 14"/>
    <property type="match status" value="1"/>
</dbReference>
<comment type="similarity">
    <text evidence="2">Belongs to the IQD family.</text>
</comment>
<dbReference type="Proteomes" id="UP001153076">
    <property type="component" value="Unassembled WGS sequence"/>
</dbReference>
<dbReference type="PROSITE" id="PS50096">
    <property type="entry name" value="IQ"/>
    <property type="match status" value="1"/>
</dbReference>
<evidence type="ECO:0000256" key="3">
    <source>
        <dbReference type="SAM" id="MobiDB-lite"/>
    </source>
</evidence>
<feature type="region of interest" description="Disordered" evidence="3">
    <location>
        <begin position="70"/>
        <end position="94"/>
    </location>
</feature>
<feature type="region of interest" description="Disordered" evidence="3">
    <location>
        <begin position="465"/>
        <end position="495"/>
    </location>
</feature>
<dbReference type="Pfam" id="PF13178">
    <property type="entry name" value="DUF4005"/>
    <property type="match status" value="1"/>
</dbReference>
<evidence type="ECO:0000256" key="2">
    <source>
        <dbReference type="ARBA" id="ARBA00024341"/>
    </source>
</evidence>
<organism evidence="5 6">
    <name type="scientific">Carnegiea gigantea</name>
    <dbReference type="NCBI Taxonomy" id="171969"/>
    <lineage>
        <taxon>Eukaryota</taxon>
        <taxon>Viridiplantae</taxon>
        <taxon>Streptophyta</taxon>
        <taxon>Embryophyta</taxon>
        <taxon>Tracheophyta</taxon>
        <taxon>Spermatophyta</taxon>
        <taxon>Magnoliopsida</taxon>
        <taxon>eudicotyledons</taxon>
        <taxon>Gunneridae</taxon>
        <taxon>Pentapetalae</taxon>
        <taxon>Caryophyllales</taxon>
        <taxon>Cactineae</taxon>
        <taxon>Cactaceae</taxon>
        <taxon>Cactoideae</taxon>
        <taxon>Echinocereeae</taxon>
        <taxon>Carnegiea</taxon>
    </lineage>
</organism>
<dbReference type="EMBL" id="JAKOGI010000079">
    <property type="protein sequence ID" value="KAJ8445229.1"/>
    <property type="molecule type" value="Genomic_DNA"/>
</dbReference>
<dbReference type="InterPro" id="IPR025064">
    <property type="entry name" value="DUF4005"/>
</dbReference>
<feature type="compositionally biased region" description="Basic residues" evidence="3">
    <location>
        <begin position="83"/>
        <end position="94"/>
    </location>
</feature>
<feature type="compositionally biased region" description="Basic and acidic residues" evidence="3">
    <location>
        <begin position="70"/>
        <end position="82"/>
    </location>
</feature>